<evidence type="ECO:0000313" key="4">
    <source>
        <dbReference type="Proteomes" id="UP001597314"/>
    </source>
</evidence>
<dbReference type="Proteomes" id="UP001597314">
    <property type="component" value="Unassembled WGS sequence"/>
</dbReference>
<dbReference type="EMBL" id="JBHUIW010000020">
    <property type="protein sequence ID" value="MFD2183819.1"/>
    <property type="molecule type" value="Genomic_DNA"/>
</dbReference>
<organism evidence="3 4">
    <name type="scientific">Rhodoplanes azumiensis</name>
    <dbReference type="NCBI Taxonomy" id="1897628"/>
    <lineage>
        <taxon>Bacteria</taxon>
        <taxon>Pseudomonadati</taxon>
        <taxon>Pseudomonadota</taxon>
        <taxon>Alphaproteobacteria</taxon>
        <taxon>Hyphomicrobiales</taxon>
        <taxon>Nitrobacteraceae</taxon>
        <taxon>Rhodoplanes</taxon>
    </lineage>
</organism>
<dbReference type="PROSITE" id="PS50968">
    <property type="entry name" value="BIOTINYL_LIPOYL"/>
    <property type="match status" value="1"/>
</dbReference>
<accession>A0ABW5ALL1</accession>
<protein>
    <submittedName>
        <fullName evidence="3">Biotin/lipoyl-containing protein</fullName>
    </submittedName>
</protein>
<keyword evidence="1" id="KW-0092">Biotin</keyword>
<dbReference type="SUPFAM" id="SSF51230">
    <property type="entry name" value="Single hybrid motif"/>
    <property type="match status" value="1"/>
</dbReference>
<dbReference type="InterPro" id="IPR011053">
    <property type="entry name" value="Single_hybrid_motif"/>
</dbReference>
<evidence type="ECO:0000256" key="1">
    <source>
        <dbReference type="ARBA" id="ARBA00023267"/>
    </source>
</evidence>
<dbReference type="CDD" id="cd06850">
    <property type="entry name" value="biotinyl_domain"/>
    <property type="match status" value="1"/>
</dbReference>
<dbReference type="Pfam" id="PF00364">
    <property type="entry name" value="Biotin_lipoyl"/>
    <property type="match status" value="1"/>
</dbReference>
<name>A0ABW5ALL1_9BRAD</name>
<dbReference type="InterPro" id="IPR000089">
    <property type="entry name" value="Biotin_lipoyl"/>
</dbReference>
<dbReference type="PANTHER" id="PTHR45266">
    <property type="entry name" value="OXALOACETATE DECARBOXYLASE ALPHA CHAIN"/>
    <property type="match status" value="1"/>
</dbReference>
<sequence length="69" mass="7150">MDLKAKMPSKVEAVKVAVGDTVAKGTEVAVIEAMKMKTPLVSPVDGTVKSISVAVGDRLKPGALIMVIE</sequence>
<reference evidence="4" key="1">
    <citation type="journal article" date="2019" name="Int. J. Syst. Evol. Microbiol.">
        <title>The Global Catalogue of Microorganisms (GCM) 10K type strain sequencing project: providing services to taxonomists for standard genome sequencing and annotation.</title>
        <authorList>
            <consortium name="The Broad Institute Genomics Platform"/>
            <consortium name="The Broad Institute Genome Sequencing Center for Infectious Disease"/>
            <person name="Wu L."/>
            <person name="Ma J."/>
        </authorList>
    </citation>
    <scope>NUCLEOTIDE SEQUENCE [LARGE SCALE GENOMIC DNA]</scope>
    <source>
        <strain evidence="4">CGMCC 1.6774</strain>
    </source>
</reference>
<evidence type="ECO:0000313" key="3">
    <source>
        <dbReference type="EMBL" id="MFD2183819.1"/>
    </source>
</evidence>
<feature type="domain" description="Lipoyl-binding" evidence="2">
    <location>
        <begin position="1"/>
        <end position="69"/>
    </location>
</feature>
<proteinExistence type="predicted"/>
<evidence type="ECO:0000259" key="2">
    <source>
        <dbReference type="PROSITE" id="PS50968"/>
    </source>
</evidence>
<dbReference type="RefSeq" id="WP_378478968.1">
    <property type="nucleotide sequence ID" value="NZ_JBHUIW010000020.1"/>
</dbReference>
<dbReference type="PROSITE" id="PS00188">
    <property type="entry name" value="BIOTIN"/>
    <property type="match status" value="1"/>
</dbReference>
<keyword evidence="4" id="KW-1185">Reference proteome</keyword>
<dbReference type="Gene3D" id="2.40.50.100">
    <property type="match status" value="1"/>
</dbReference>
<dbReference type="InterPro" id="IPR050709">
    <property type="entry name" value="Biotin_Carboxyl_Carrier/Decarb"/>
</dbReference>
<gene>
    <name evidence="3" type="ORF">ACFSOX_16815</name>
</gene>
<comment type="caution">
    <text evidence="3">The sequence shown here is derived from an EMBL/GenBank/DDBJ whole genome shotgun (WGS) entry which is preliminary data.</text>
</comment>
<dbReference type="InterPro" id="IPR001882">
    <property type="entry name" value="Biotin_BS"/>
</dbReference>
<dbReference type="PANTHER" id="PTHR45266:SF3">
    <property type="entry name" value="OXALOACETATE DECARBOXYLASE ALPHA CHAIN"/>
    <property type="match status" value="1"/>
</dbReference>